<protein>
    <recommendedName>
        <fullName evidence="1">4Fe-4S ferredoxin-type domain-containing protein</fullName>
    </recommendedName>
</protein>
<name>X0Z3M7_9ZZZZ</name>
<evidence type="ECO:0000259" key="1">
    <source>
        <dbReference type="PROSITE" id="PS51379"/>
    </source>
</evidence>
<sequence>GEHIKFEDVDVITTATKGLMSGIMGLFSFRLSPPKTLRKFTEISINGIPAFPGPCPNEYLGIADLIIYGTAQSKSRTNYCGGSLFRELVEGKPVEVLAKSSEGEKVEKELTLEDMQYAKLMGTRQAIKNYNAMLNCESYQVNTIFSCLPFEPDKSEITFSGCGALNPFQNDPKFESFGVGTPLLVNGAIGYLMGPGTRNYIEKPNMMTIAPMAQMSPEFMGAFKTSYGLEPICSIAVPIPILNERVFNNIVKSDKDVKLKILSLVGREKVGEITYGDVWQNNFIMKFKPEACRKGYDCKVIGNCPTDAFIIRDELIVAIDRSRCFNCGNCARLCPEAFSLDLKSIKFEGNDIPIVLRQSDRAGAILLAEQLKQMILKEEFQLKKPTGTLDFAESIK</sequence>
<dbReference type="SUPFAM" id="SSF54862">
    <property type="entry name" value="4Fe-4S ferredoxins"/>
    <property type="match status" value="1"/>
</dbReference>
<dbReference type="InterPro" id="IPR017896">
    <property type="entry name" value="4Fe4S_Fe-S-bd"/>
</dbReference>
<gene>
    <name evidence="2" type="ORF">S01H4_14691</name>
</gene>
<dbReference type="EMBL" id="BART01006440">
    <property type="protein sequence ID" value="GAG63604.1"/>
    <property type="molecule type" value="Genomic_DNA"/>
</dbReference>
<dbReference type="PROSITE" id="PS51379">
    <property type="entry name" value="4FE4S_FER_2"/>
    <property type="match status" value="1"/>
</dbReference>
<organism evidence="2">
    <name type="scientific">marine sediment metagenome</name>
    <dbReference type="NCBI Taxonomy" id="412755"/>
    <lineage>
        <taxon>unclassified sequences</taxon>
        <taxon>metagenomes</taxon>
        <taxon>ecological metagenomes</taxon>
    </lineage>
</organism>
<dbReference type="NCBIfam" id="TIGR03287">
    <property type="entry name" value="methan_mark_16"/>
    <property type="match status" value="1"/>
</dbReference>
<feature type="domain" description="4Fe-4S ferredoxin-type" evidence="1">
    <location>
        <begin position="315"/>
        <end position="343"/>
    </location>
</feature>
<dbReference type="Gene3D" id="3.30.70.20">
    <property type="match status" value="1"/>
</dbReference>
<dbReference type="AlphaFoldDB" id="X0Z3M7"/>
<dbReference type="InterPro" id="IPR017900">
    <property type="entry name" value="4Fe4S_Fe_S_CS"/>
</dbReference>
<feature type="non-terminal residue" evidence="2">
    <location>
        <position position="1"/>
    </location>
</feature>
<accession>X0Z3M7</accession>
<proteinExistence type="predicted"/>
<evidence type="ECO:0000313" key="2">
    <source>
        <dbReference type="EMBL" id="GAG63604.1"/>
    </source>
</evidence>
<dbReference type="PROSITE" id="PS00198">
    <property type="entry name" value="4FE4S_FER_1"/>
    <property type="match status" value="1"/>
</dbReference>
<reference evidence="2" key="1">
    <citation type="journal article" date="2014" name="Front. Microbiol.">
        <title>High frequency of phylogenetically diverse reductive dehalogenase-homologous genes in deep subseafloor sedimentary metagenomes.</title>
        <authorList>
            <person name="Kawai M."/>
            <person name="Futagami T."/>
            <person name="Toyoda A."/>
            <person name="Takaki Y."/>
            <person name="Nishi S."/>
            <person name="Hori S."/>
            <person name="Arai W."/>
            <person name="Tsubouchi T."/>
            <person name="Morono Y."/>
            <person name="Uchiyama I."/>
            <person name="Ito T."/>
            <person name="Fujiyama A."/>
            <person name="Inagaki F."/>
            <person name="Takami H."/>
        </authorList>
    </citation>
    <scope>NUCLEOTIDE SEQUENCE</scope>
    <source>
        <strain evidence="2">Expedition CK06-06</strain>
    </source>
</reference>
<dbReference type="InterPro" id="IPR002708">
    <property type="entry name" value="HcyBio"/>
</dbReference>
<dbReference type="InterPro" id="IPR017677">
    <property type="entry name" value="Methan_mark_16"/>
</dbReference>
<dbReference type="Pfam" id="PF01837">
    <property type="entry name" value="HcyBio"/>
    <property type="match status" value="1"/>
</dbReference>
<comment type="caution">
    <text evidence="2">The sequence shown here is derived from an EMBL/GenBank/DDBJ whole genome shotgun (WGS) entry which is preliminary data.</text>
</comment>